<feature type="region of interest" description="Disordered" evidence="1">
    <location>
        <begin position="36"/>
        <end position="66"/>
    </location>
</feature>
<proteinExistence type="predicted"/>
<keyword evidence="3" id="KW-1185">Reference proteome</keyword>
<name>A0AAJ0FCU6_9PEZI</name>
<dbReference type="Proteomes" id="UP001239445">
    <property type="component" value="Unassembled WGS sequence"/>
</dbReference>
<sequence>MRRLHLAFSLRLCLRSNADYHFRVAAIRIQAGRVRLSPNRSQDDAGGFSDRPGGGTRRRRHESVTGQLRVVGSPLTDFTSVELR</sequence>
<organism evidence="2 3">
    <name type="scientific">Echria macrotheca</name>
    <dbReference type="NCBI Taxonomy" id="438768"/>
    <lineage>
        <taxon>Eukaryota</taxon>
        <taxon>Fungi</taxon>
        <taxon>Dikarya</taxon>
        <taxon>Ascomycota</taxon>
        <taxon>Pezizomycotina</taxon>
        <taxon>Sordariomycetes</taxon>
        <taxon>Sordariomycetidae</taxon>
        <taxon>Sordariales</taxon>
        <taxon>Schizotheciaceae</taxon>
        <taxon>Echria</taxon>
    </lineage>
</organism>
<dbReference type="AlphaFoldDB" id="A0AAJ0FCU6"/>
<protein>
    <submittedName>
        <fullName evidence="2">Uncharacterized protein</fullName>
    </submittedName>
</protein>
<evidence type="ECO:0000256" key="1">
    <source>
        <dbReference type="SAM" id="MobiDB-lite"/>
    </source>
</evidence>
<comment type="caution">
    <text evidence="2">The sequence shown here is derived from an EMBL/GenBank/DDBJ whole genome shotgun (WGS) entry which is preliminary data.</text>
</comment>
<gene>
    <name evidence="2" type="ORF">QBC47DRAFT_377963</name>
</gene>
<accession>A0AAJ0FCU6</accession>
<evidence type="ECO:0000313" key="3">
    <source>
        <dbReference type="Proteomes" id="UP001239445"/>
    </source>
</evidence>
<dbReference type="EMBL" id="MU839831">
    <property type="protein sequence ID" value="KAK1756899.1"/>
    <property type="molecule type" value="Genomic_DNA"/>
</dbReference>
<evidence type="ECO:0000313" key="2">
    <source>
        <dbReference type="EMBL" id="KAK1756899.1"/>
    </source>
</evidence>
<reference evidence="2" key="1">
    <citation type="submission" date="2023-06" db="EMBL/GenBank/DDBJ databases">
        <title>Genome-scale phylogeny and comparative genomics of the fungal order Sordariales.</title>
        <authorList>
            <consortium name="Lawrence Berkeley National Laboratory"/>
            <person name="Hensen N."/>
            <person name="Bonometti L."/>
            <person name="Westerberg I."/>
            <person name="Brannstrom I.O."/>
            <person name="Guillou S."/>
            <person name="Cros-Aarteil S."/>
            <person name="Calhoun S."/>
            <person name="Haridas S."/>
            <person name="Kuo A."/>
            <person name="Mondo S."/>
            <person name="Pangilinan J."/>
            <person name="Riley R."/>
            <person name="Labutti K."/>
            <person name="Andreopoulos B."/>
            <person name="Lipzen A."/>
            <person name="Chen C."/>
            <person name="Yanf M."/>
            <person name="Daum C."/>
            <person name="Ng V."/>
            <person name="Clum A."/>
            <person name="Steindorff A."/>
            <person name="Ohm R."/>
            <person name="Martin F."/>
            <person name="Silar P."/>
            <person name="Natvig D."/>
            <person name="Lalanne C."/>
            <person name="Gautier V."/>
            <person name="Ament-Velasquez S.L."/>
            <person name="Kruys A."/>
            <person name="Hutchinson M.I."/>
            <person name="Powell A.J."/>
            <person name="Barry K."/>
            <person name="Miller A.N."/>
            <person name="Grigoriev I.V."/>
            <person name="Debuchy R."/>
            <person name="Gladieux P."/>
            <person name="Thoren M.H."/>
            <person name="Johannesson H."/>
        </authorList>
    </citation>
    <scope>NUCLEOTIDE SEQUENCE</scope>
    <source>
        <strain evidence="2">PSN4</strain>
    </source>
</reference>